<dbReference type="SUPFAM" id="SSF49785">
    <property type="entry name" value="Galactose-binding domain-like"/>
    <property type="match status" value="1"/>
</dbReference>
<gene>
    <name evidence="5" type="ORF">SAMN03080602_00887</name>
</gene>
<feature type="domain" description="Sialate O-acetylesterase" evidence="4">
    <location>
        <begin position="408"/>
        <end position="530"/>
    </location>
</feature>
<dbReference type="RefSeq" id="WP_085496485.1">
    <property type="nucleotide sequence ID" value="NZ_FXAO01000001.1"/>
</dbReference>
<evidence type="ECO:0000256" key="2">
    <source>
        <dbReference type="ARBA" id="ARBA00022801"/>
    </source>
</evidence>
<dbReference type="PANTHER" id="PTHR22901">
    <property type="entry name" value="SIALATE O-ACETYLESTERASE"/>
    <property type="match status" value="1"/>
</dbReference>
<protein>
    <submittedName>
        <fullName evidence="5">Sialate O-acetylesterase</fullName>
    </submittedName>
</protein>
<dbReference type="GO" id="GO:0004553">
    <property type="term" value="F:hydrolase activity, hydrolyzing O-glycosyl compounds"/>
    <property type="evidence" value="ECO:0007669"/>
    <property type="project" value="InterPro"/>
</dbReference>
<dbReference type="InterPro" id="IPR005181">
    <property type="entry name" value="SASA"/>
</dbReference>
<feature type="domain" description="Glycosyl hydrolases family 2 sugar binding" evidence="3">
    <location>
        <begin position="242"/>
        <end position="377"/>
    </location>
</feature>
<evidence type="ECO:0000256" key="1">
    <source>
        <dbReference type="ARBA" id="ARBA00007401"/>
    </source>
</evidence>
<dbReference type="OrthoDB" id="9816001at2"/>
<dbReference type="PANTHER" id="PTHR22901:SF0">
    <property type="entry name" value="SIALATE O-ACETYLESTERASE"/>
    <property type="match status" value="1"/>
</dbReference>
<keyword evidence="2" id="KW-0378">Hydrolase</keyword>
<dbReference type="Pfam" id="PF02837">
    <property type="entry name" value="Glyco_hydro_2_N"/>
    <property type="match status" value="1"/>
</dbReference>
<reference evidence="6" key="1">
    <citation type="submission" date="2017-04" db="EMBL/GenBank/DDBJ databases">
        <authorList>
            <person name="Varghese N."/>
            <person name="Submissions S."/>
        </authorList>
    </citation>
    <scope>NUCLEOTIDE SEQUENCE [LARGE SCALE GENOMIC DNA]</scope>
    <source>
        <strain evidence="6">DSM 19835</strain>
    </source>
</reference>
<sequence>MNIKKTLFLLVLVLHIPILRCQIKLPKLISDGAVLQRDTEIKIWGWASPEEEISVHFKNKIYLTKTDNQGNWHIIMPAQKAGGPYKMELKGGKNTITLHNILIGEVWLCSGQSNMELTMTRLQDYYAEAIKNSKNPKIRQFLVPDAYNFIQEQSDLSNGTWMEASPENLMEFSGVAYFFAKELYEEFEVPIGLINAALGGSPVEAWLSEDALKPFDTAYNTLQRFKDPDLISKIEQKDQKRQQDWFALLNEKDKGFIKGSEWFLKDYNDATWSNMQVPGYWEDHGLPNVDGVVWFRKTIEIPQNMVNKEAKLWLGRSVDQDHVYVNGTFIGSTGYQYPPRKYTIPNDLLVTGKNTITIRLINQQGKGGFIMDKPYFLSVGKDSIDLKGSWKYQLGTIMEPLPEPTFIRWQPSGLFNSMIAPLLNYKIKGAIWYQGESNTQNPKLYYNTFPALINNWRARWNIGNFPFIYVQLANYMEEAFMPSESNWAELRNAQLNTLKLANTGMVVATDLGEWNDIHPLDKKSVGHRLALNAQKLAYHKNVVNSGPIFKSSEIRDNQIVIYFEEVGSGLMAKDGLALRQFQISGPDKNFVWADAKIVENTVVVKNDSITNPTYVRYAWSDNPAGANLYNRDGLPASPFRNYDP</sequence>
<dbReference type="GO" id="GO:0005975">
    <property type="term" value="P:carbohydrate metabolic process"/>
    <property type="evidence" value="ECO:0007669"/>
    <property type="project" value="InterPro"/>
</dbReference>
<dbReference type="InterPro" id="IPR036514">
    <property type="entry name" value="SGNH_hydro_sf"/>
</dbReference>
<organism evidence="5 6">
    <name type="scientific">Arenibacter troitsensis</name>
    <dbReference type="NCBI Taxonomy" id="188872"/>
    <lineage>
        <taxon>Bacteria</taxon>
        <taxon>Pseudomonadati</taxon>
        <taxon>Bacteroidota</taxon>
        <taxon>Flavobacteriia</taxon>
        <taxon>Flavobacteriales</taxon>
        <taxon>Flavobacteriaceae</taxon>
        <taxon>Arenibacter</taxon>
    </lineage>
</organism>
<dbReference type="InterPro" id="IPR039329">
    <property type="entry name" value="SIAE"/>
</dbReference>
<proteinExistence type="inferred from homology"/>
<name>A0A1X7IIU6_9FLAO</name>
<evidence type="ECO:0000313" key="6">
    <source>
        <dbReference type="Proteomes" id="UP000193420"/>
    </source>
</evidence>
<evidence type="ECO:0000313" key="5">
    <source>
        <dbReference type="EMBL" id="SMG14632.1"/>
    </source>
</evidence>
<dbReference type="Proteomes" id="UP000193420">
    <property type="component" value="Unassembled WGS sequence"/>
</dbReference>
<feature type="domain" description="Sialate O-acetylesterase" evidence="4">
    <location>
        <begin position="105"/>
        <end position="216"/>
    </location>
</feature>
<accession>A0A1X7IIU6</accession>
<evidence type="ECO:0000259" key="4">
    <source>
        <dbReference type="Pfam" id="PF03629"/>
    </source>
</evidence>
<dbReference type="STRING" id="188872.SAMN03080602_00887"/>
<comment type="similarity">
    <text evidence="1">Belongs to the glycosyl hydrolase 2 family.</text>
</comment>
<evidence type="ECO:0000259" key="3">
    <source>
        <dbReference type="Pfam" id="PF02837"/>
    </source>
</evidence>
<dbReference type="EMBL" id="FXAO01000001">
    <property type="protein sequence ID" value="SMG14632.1"/>
    <property type="molecule type" value="Genomic_DNA"/>
</dbReference>
<dbReference type="InterPro" id="IPR006104">
    <property type="entry name" value="Glyco_hydro_2_N"/>
</dbReference>
<dbReference type="InterPro" id="IPR008979">
    <property type="entry name" value="Galactose-bd-like_sf"/>
</dbReference>
<dbReference type="Pfam" id="PF03629">
    <property type="entry name" value="SASA"/>
    <property type="match status" value="2"/>
</dbReference>
<dbReference type="GO" id="GO:0001681">
    <property type="term" value="F:sialate O-acetylesterase activity"/>
    <property type="evidence" value="ECO:0007669"/>
    <property type="project" value="InterPro"/>
</dbReference>
<dbReference type="AlphaFoldDB" id="A0A1X7IIU6"/>
<dbReference type="Gene3D" id="3.40.50.1110">
    <property type="entry name" value="SGNH hydrolase"/>
    <property type="match status" value="2"/>
</dbReference>
<dbReference type="SUPFAM" id="SSF52266">
    <property type="entry name" value="SGNH hydrolase"/>
    <property type="match status" value="1"/>
</dbReference>
<keyword evidence="6" id="KW-1185">Reference proteome</keyword>